<dbReference type="Proteomes" id="UP000257109">
    <property type="component" value="Unassembled WGS sequence"/>
</dbReference>
<evidence type="ECO:0000313" key="3">
    <source>
        <dbReference type="Proteomes" id="UP000257109"/>
    </source>
</evidence>
<dbReference type="AlphaFoldDB" id="A0A371IE47"/>
<evidence type="ECO:0000313" key="2">
    <source>
        <dbReference type="EMBL" id="RDY13310.1"/>
    </source>
</evidence>
<evidence type="ECO:0000259" key="1">
    <source>
        <dbReference type="Pfam" id="PF07727"/>
    </source>
</evidence>
<dbReference type="PANTHER" id="PTHR11439:SF483">
    <property type="entry name" value="PEPTIDE SYNTHASE GLIP-LIKE, PUTATIVE (AFU_ORTHOLOGUE AFUA_3G12920)-RELATED"/>
    <property type="match status" value="1"/>
</dbReference>
<keyword evidence="3" id="KW-1185">Reference proteome</keyword>
<dbReference type="InterPro" id="IPR013103">
    <property type="entry name" value="RVT_2"/>
</dbReference>
<gene>
    <name evidence="2" type="primary">GIP</name>
    <name evidence="2" type="ORF">CR513_01777</name>
</gene>
<name>A0A371IE47_MUCPR</name>
<comment type="caution">
    <text evidence="2">The sequence shown here is derived from an EMBL/GenBank/DDBJ whole genome shotgun (WGS) entry which is preliminary data.</text>
</comment>
<feature type="non-terminal residue" evidence="2">
    <location>
        <position position="396"/>
    </location>
</feature>
<dbReference type="EMBL" id="QJKJ01000298">
    <property type="protein sequence ID" value="RDY13310.1"/>
    <property type="molecule type" value="Genomic_DNA"/>
</dbReference>
<accession>A0A371IE47</accession>
<reference evidence="2" key="1">
    <citation type="submission" date="2018-05" db="EMBL/GenBank/DDBJ databases">
        <title>Draft genome of Mucuna pruriens seed.</title>
        <authorList>
            <person name="Nnadi N.E."/>
            <person name="Vos R."/>
            <person name="Hasami M.H."/>
            <person name="Devisetty U.K."/>
            <person name="Aguiy J.C."/>
        </authorList>
    </citation>
    <scope>NUCLEOTIDE SEQUENCE [LARGE SCALE GENOMIC DNA]</scope>
    <source>
        <strain evidence="2">JCA_2017</strain>
    </source>
</reference>
<sequence>MWKQKNGSRWKNNNKKHTKEAKDKTQVVCYECKKPRYFKSKCSILEKEKVKVQGQNGKVVQNKAKLKAICILLSFAVHYNMRLHQIDVKYVFVKQPPSFESDAFPNHGSLWNQAITHDWYEKLSSLMISNGFQRGKVDTTLFHKNYNSHFIIVQMHVDDIIFCATDENLCEEFYKLMQKDFEMSMIGELKFFTGLQIKQVEDEIYIHKKNTPRNCESMSTPMHPTSILSLDETNKKVDQTSYKGTTNLGLWYKKSDQYRLKGYNDADFKGKVLVEDDTTLELILQGIIDLSTTKAYYILATQCCSQLLWIKHQLENYDIFDSNIPLLYDNTTAINFSKNPILHSRAKHIEIKHHFIRDYVRKGTLDLKFINTNEQLTDILQNPFLKISLSISGIFY</sequence>
<dbReference type="STRING" id="157652.A0A371IE47"/>
<dbReference type="OrthoDB" id="418237at2759"/>
<proteinExistence type="predicted"/>
<feature type="non-terminal residue" evidence="2">
    <location>
        <position position="1"/>
    </location>
</feature>
<dbReference type="PANTHER" id="PTHR11439">
    <property type="entry name" value="GAG-POL-RELATED RETROTRANSPOSON"/>
    <property type="match status" value="1"/>
</dbReference>
<feature type="domain" description="Reverse transcriptase Ty1/copia-type" evidence="1">
    <location>
        <begin position="57"/>
        <end position="209"/>
    </location>
</feature>
<dbReference type="CDD" id="cd09272">
    <property type="entry name" value="RNase_HI_RT_Ty1"/>
    <property type="match status" value="1"/>
</dbReference>
<organism evidence="2 3">
    <name type="scientific">Mucuna pruriens</name>
    <name type="common">Velvet bean</name>
    <name type="synonym">Dolichos pruriens</name>
    <dbReference type="NCBI Taxonomy" id="157652"/>
    <lineage>
        <taxon>Eukaryota</taxon>
        <taxon>Viridiplantae</taxon>
        <taxon>Streptophyta</taxon>
        <taxon>Embryophyta</taxon>
        <taxon>Tracheophyta</taxon>
        <taxon>Spermatophyta</taxon>
        <taxon>Magnoliopsida</taxon>
        <taxon>eudicotyledons</taxon>
        <taxon>Gunneridae</taxon>
        <taxon>Pentapetalae</taxon>
        <taxon>rosids</taxon>
        <taxon>fabids</taxon>
        <taxon>Fabales</taxon>
        <taxon>Fabaceae</taxon>
        <taxon>Papilionoideae</taxon>
        <taxon>50 kb inversion clade</taxon>
        <taxon>NPAAA clade</taxon>
        <taxon>indigoferoid/millettioid clade</taxon>
        <taxon>Phaseoleae</taxon>
        <taxon>Mucuna</taxon>
    </lineage>
</organism>
<protein>
    <submittedName>
        <fullName evidence="2">Copia protein</fullName>
    </submittedName>
</protein>
<dbReference type="Pfam" id="PF07727">
    <property type="entry name" value="RVT_2"/>
    <property type="match status" value="1"/>
</dbReference>